<proteinExistence type="predicted"/>
<gene>
    <name evidence="1" type="ORF">C3Y92_05590</name>
</gene>
<evidence type="ECO:0000313" key="2">
    <source>
        <dbReference type="Proteomes" id="UP000293296"/>
    </source>
</evidence>
<dbReference type="EMBL" id="CP026538">
    <property type="protein sequence ID" value="QAZ66743.1"/>
    <property type="molecule type" value="Genomic_DNA"/>
</dbReference>
<reference evidence="1 2" key="1">
    <citation type="submission" date="2018-02" db="EMBL/GenBank/DDBJ databases">
        <title>Genome sequence of Desulfovibrio carbinolicus DSM 3852.</title>
        <authorList>
            <person name="Wilbanks E."/>
            <person name="Skennerton C.T."/>
            <person name="Orphan V.J."/>
        </authorList>
    </citation>
    <scope>NUCLEOTIDE SEQUENCE [LARGE SCALE GENOMIC DNA]</scope>
    <source>
        <strain evidence="1 2">DSM 3852</strain>
    </source>
</reference>
<organism evidence="1 2">
    <name type="scientific">Solidesulfovibrio carbinolicus</name>
    <dbReference type="NCBI Taxonomy" id="296842"/>
    <lineage>
        <taxon>Bacteria</taxon>
        <taxon>Pseudomonadati</taxon>
        <taxon>Thermodesulfobacteriota</taxon>
        <taxon>Desulfovibrionia</taxon>
        <taxon>Desulfovibrionales</taxon>
        <taxon>Desulfovibrionaceae</taxon>
        <taxon>Solidesulfovibrio</taxon>
    </lineage>
</organism>
<protein>
    <submittedName>
        <fullName evidence="1">Uncharacterized protein</fullName>
    </submittedName>
</protein>
<dbReference type="Proteomes" id="UP000293296">
    <property type="component" value="Chromosome"/>
</dbReference>
<dbReference type="AlphaFoldDB" id="A0A4P6HHX9"/>
<dbReference type="RefSeq" id="WP_129350418.1">
    <property type="nucleotide sequence ID" value="NZ_CP026538.1"/>
</dbReference>
<sequence length="60" mass="6282">MSKRTRARGFAEELRQVAQVLRQNGLPKSAIQVSLMAMCGVEMKASATGSDAAAEAVTTG</sequence>
<dbReference type="KEGG" id="dcb:C3Y92_05590"/>
<name>A0A4P6HHX9_9BACT</name>
<accession>A0A4P6HHX9</accession>
<evidence type="ECO:0000313" key="1">
    <source>
        <dbReference type="EMBL" id="QAZ66743.1"/>
    </source>
</evidence>
<keyword evidence="2" id="KW-1185">Reference proteome</keyword>